<feature type="non-terminal residue" evidence="2">
    <location>
        <position position="103"/>
    </location>
</feature>
<evidence type="ECO:0000259" key="1">
    <source>
        <dbReference type="Pfam" id="PF17852"/>
    </source>
</evidence>
<dbReference type="InterPro" id="IPR026983">
    <property type="entry name" value="DHC"/>
</dbReference>
<dbReference type="GO" id="GO:0008569">
    <property type="term" value="F:minus-end-directed microtubule motor activity"/>
    <property type="evidence" value="ECO:0007669"/>
    <property type="project" value="TreeGrafter"/>
</dbReference>
<dbReference type="GO" id="GO:0045505">
    <property type="term" value="F:dynein intermediate chain binding"/>
    <property type="evidence" value="ECO:0007669"/>
    <property type="project" value="InterPro"/>
</dbReference>
<comment type="caution">
    <text evidence="2">The sequence shown here is derived from an EMBL/GenBank/DDBJ whole genome shotgun (WGS) entry which is preliminary data.</text>
</comment>
<name>A0A6A0ALP5_HAELA</name>
<dbReference type="Pfam" id="PF17852">
    <property type="entry name" value="Dynein_AAA_lid"/>
    <property type="match status" value="1"/>
</dbReference>
<dbReference type="InterPro" id="IPR027417">
    <property type="entry name" value="P-loop_NTPase"/>
</dbReference>
<dbReference type="GO" id="GO:0097729">
    <property type="term" value="C:9+2 motile cilium"/>
    <property type="evidence" value="ECO:0007669"/>
    <property type="project" value="TreeGrafter"/>
</dbReference>
<dbReference type="Gene3D" id="3.40.50.300">
    <property type="entry name" value="P-loop containing nucleotide triphosphate hydrolases"/>
    <property type="match status" value="1"/>
</dbReference>
<reference evidence="2 3" key="1">
    <citation type="submission" date="2020-02" db="EMBL/GenBank/DDBJ databases">
        <title>Draft genome sequence of Haematococcus lacustris strain NIES-144.</title>
        <authorList>
            <person name="Morimoto D."/>
            <person name="Nakagawa S."/>
            <person name="Yoshida T."/>
            <person name="Sawayama S."/>
        </authorList>
    </citation>
    <scope>NUCLEOTIDE SEQUENCE [LARGE SCALE GENOMIC DNA]</scope>
    <source>
        <strain evidence="2 3">NIES-144</strain>
    </source>
</reference>
<evidence type="ECO:0000313" key="3">
    <source>
        <dbReference type="Proteomes" id="UP000485058"/>
    </source>
</evidence>
<dbReference type="PANTHER" id="PTHR10676">
    <property type="entry name" value="DYNEIN HEAVY CHAIN FAMILY PROTEIN"/>
    <property type="match status" value="1"/>
</dbReference>
<dbReference type="Pfam" id="PF12775">
    <property type="entry name" value="AAA_7"/>
    <property type="match status" value="1"/>
</dbReference>
<dbReference type="GO" id="GO:0060294">
    <property type="term" value="P:cilium movement involved in cell motility"/>
    <property type="evidence" value="ECO:0007669"/>
    <property type="project" value="TreeGrafter"/>
</dbReference>
<feature type="domain" description="Dynein heavy chain AAA 5 extension" evidence="1">
    <location>
        <begin position="25"/>
        <end position="50"/>
    </location>
</feature>
<protein>
    <recommendedName>
        <fullName evidence="1">Dynein heavy chain AAA 5 extension domain-containing protein</fullName>
    </recommendedName>
</protein>
<proteinExistence type="predicted"/>
<dbReference type="InterPro" id="IPR041466">
    <property type="entry name" value="Dynein_AAA5_ext"/>
</dbReference>
<dbReference type="GO" id="GO:0051959">
    <property type="term" value="F:dynein light intermediate chain binding"/>
    <property type="evidence" value="ECO:0007669"/>
    <property type="project" value="InterPro"/>
</dbReference>
<feature type="non-terminal residue" evidence="2">
    <location>
        <position position="1"/>
    </location>
</feature>
<dbReference type="GO" id="GO:0036156">
    <property type="term" value="C:inner dynein arm"/>
    <property type="evidence" value="ECO:0007669"/>
    <property type="project" value="TreeGrafter"/>
</dbReference>
<dbReference type="AlphaFoldDB" id="A0A6A0ALP5"/>
<sequence length="103" mass="11539">LRRLLANDPPPDLKPWVTGQPVKVTTQFPEGKLVYDFLFDKDRGKWVPWLDSAAAAASPSALDPEAEYSTIIVPTVDTVRYSYLLDRLVTHRMHTLFVGPTGT</sequence>
<organism evidence="2 3">
    <name type="scientific">Haematococcus lacustris</name>
    <name type="common">Green alga</name>
    <name type="synonym">Haematococcus pluvialis</name>
    <dbReference type="NCBI Taxonomy" id="44745"/>
    <lineage>
        <taxon>Eukaryota</taxon>
        <taxon>Viridiplantae</taxon>
        <taxon>Chlorophyta</taxon>
        <taxon>core chlorophytes</taxon>
        <taxon>Chlorophyceae</taxon>
        <taxon>CS clade</taxon>
        <taxon>Chlamydomonadales</taxon>
        <taxon>Haematococcaceae</taxon>
        <taxon>Haematococcus</taxon>
    </lineage>
</organism>
<accession>A0A6A0ALP5</accession>
<dbReference type="PANTHER" id="PTHR10676:SF242">
    <property type="entry name" value="DYNEIN AXONEMAL HEAVY CHAIN 3"/>
    <property type="match status" value="1"/>
</dbReference>
<dbReference type="Proteomes" id="UP000485058">
    <property type="component" value="Unassembled WGS sequence"/>
</dbReference>
<dbReference type="EMBL" id="BLLF01007048">
    <property type="protein sequence ID" value="GFH32737.1"/>
    <property type="molecule type" value="Genomic_DNA"/>
</dbReference>
<gene>
    <name evidence="2" type="ORF">HaLaN_32005</name>
</gene>
<evidence type="ECO:0000313" key="2">
    <source>
        <dbReference type="EMBL" id="GFH32737.1"/>
    </source>
</evidence>
<keyword evidence="3" id="KW-1185">Reference proteome</keyword>